<gene>
    <name evidence="4" type="ORF">EDC03_0061</name>
</gene>
<feature type="compositionally biased region" description="Gly residues" evidence="2">
    <location>
        <begin position="1"/>
        <end position="10"/>
    </location>
</feature>
<dbReference type="PANTHER" id="PTHR43575:SF1">
    <property type="entry name" value="PROTEIN ABCI7, CHLOROPLASTIC"/>
    <property type="match status" value="1"/>
</dbReference>
<dbReference type="InterPro" id="IPR011542">
    <property type="entry name" value="SUF_FeS_clus_asmbl_SufD"/>
</dbReference>
<dbReference type="FunCoup" id="A0A3N1HSL7">
    <property type="interactions" value="3"/>
</dbReference>
<dbReference type="InterPro" id="IPR000825">
    <property type="entry name" value="SUF_FeS_clus_asmbl_SufBD_core"/>
</dbReference>
<keyword evidence="5" id="KW-1185">Reference proteome</keyword>
<comment type="caution">
    <text evidence="4">The sequence shown here is derived from an EMBL/GenBank/DDBJ whole genome shotgun (WGS) entry which is preliminary data.</text>
</comment>
<organism evidence="4 5">
    <name type="scientific">Pseudokineococcus lusitanus</name>
    <dbReference type="NCBI Taxonomy" id="763993"/>
    <lineage>
        <taxon>Bacteria</taxon>
        <taxon>Bacillati</taxon>
        <taxon>Actinomycetota</taxon>
        <taxon>Actinomycetes</taxon>
        <taxon>Kineosporiales</taxon>
        <taxon>Kineosporiaceae</taxon>
        <taxon>Pseudokineococcus</taxon>
    </lineage>
</organism>
<proteinExistence type="inferred from homology"/>
<feature type="region of interest" description="Disordered" evidence="2">
    <location>
        <begin position="1"/>
        <end position="61"/>
    </location>
</feature>
<reference evidence="4 5" key="1">
    <citation type="journal article" date="2015" name="Stand. Genomic Sci.">
        <title>Genomic Encyclopedia of Bacterial and Archaeal Type Strains, Phase III: the genomes of soil and plant-associated and newly described type strains.</title>
        <authorList>
            <person name="Whitman W.B."/>
            <person name="Woyke T."/>
            <person name="Klenk H.P."/>
            <person name="Zhou Y."/>
            <person name="Lilburn T.G."/>
            <person name="Beck B.J."/>
            <person name="De Vos P."/>
            <person name="Vandamme P."/>
            <person name="Eisen J.A."/>
            <person name="Garrity G."/>
            <person name="Hugenholtz P."/>
            <person name="Kyrpides N.C."/>
        </authorList>
    </citation>
    <scope>NUCLEOTIDE SEQUENCE [LARGE SCALE GENOMIC DNA]</scope>
    <source>
        <strain evidence="4 5">CECT 7306</strain>
    </source>
</reference>
<protein>
    <submittedName>
        <fullName evidence="4">Iron-regulated ABC transporter permease protein SufD</fullName>
    </submittedName>
</protein>
<dbReference type="InterPro" id="IPR055346">
    <property type="entry name" value="Fe-S_cluster_assembly_SufBD"/>
</dbReference>
<evidence type="ECO:0000256" key="2">
    <source>
        <dbReference type="SAM" id="MobiDB-lite"/>
    </source>
</evidence>
<dbReference type="GO" id="GO:0016226">
    <property type="term" value="P:iron-sulfur cluster assembly"/>
    <property type="evidence" value="ECO:0007669"/>
    <property type="project" value="InterPro"/>
</dbReference>
<evidence type="ECO:0000313" key="5">
    <source>
        <dbReference type="Proteomes" id="UP000276232"/>
    </source>
</evidence>
<dbReference type="InterPro" id="IPR037284">
    <property type="entry name" value="SUF_FeS_clus_asmbl_SufBD_sf"/>
</dbReference>
<feature type="domain" description="SUF system FeS cluster assembly SufBD core" evidence="3">
    <location>
        <begin position="229"/>
        <end position="450"/>
    </location>
</feature>
<dbReference type="Pfam" id="PF01458">
    <property type="entry name" value="SUFBD_core"/>
    <property type="match status" value="1"/>
</dbReference>
<dbReference type="EMBL" id="RJKN01000001">
    <property type="protein sequence ID" value="ROP45459.1"/>
    <property type="molecule type" value="Genomic_DNA"/>
</dbReference>
<dbReference type="NCBIfam" id="TIGR01981">
    <property type="entry name" value="sufD"/>
    <property type="match status" value="1"/>
</dbReference>
<evidence type="ECO:0000259" key="3">
    <source>
        <dbReference type="Pfam" id="PF01458"/>
    </source>
</evidence>
<dbReference type="InParanoid" id="A0A3N1HSL7"/>
<sequence length="498" mass="52324">MRGTAPGPGGCPARARHHLIDQHARQPRPPREEHAISTADTRDHATTTSPSATSEQGAAQVADAVDARQEHAVDHAADAPAAVTLDSSRTPGPGYDASAAAVAAAGEAVLEPTRGERRRSFDAADFAVPTGREEVWRFTPLDRLQGLLDGLDATDDAREVTVDAPEGVHVGTLARGEAPRGTALVPEDRAAALADEAATEATHVRVPKELELDVPVHVRVVGRPGSRGAGHLVVEAERHSRAVVVVEHTGGGLQADAVEVVLGEGAQLTVVSLQLWDDEAVHVAQQEALLGKDARYRHIAVTLGGSLVRLSSTSRYAGPGGEAEMLGVYFADAGQHLEHRSFVDHAQPRCTSDVRYKGALQGETARTVWVGDVLIRAAAQGTDSYELNRNLVLTDGARADSVPNLEIETGDIEGAGHASATGRFDDEQLFYLQSRGLPEDVARRLVVRGFFADVVQRIGVAEVSDTVMELIDAELDLAVGPAAVAPEALAVAATGTGA</sequence>
<comment type="similarity">
    <text evidence="1">Belongs to the iron-sulfur cluster assembly SufBD family.</text>
</comment>
<name>A0A3N1HSL7_9ACTN</name>
<feature type="compositionally biased region" description="Polar residues" evidence="2">
    <location>
        <begin position="46"/>
        <end position="55"/>
    </location>
</feature>
<evidence type="ECO:0000256" key="1">
    <source>
        <dbReference type="ARBA" id="ARBA00043967"/>
    </source>
</evidence>
<dbReference type="Proteomes" id="UP000276232">
    <property type="component" value="Unassembled WGS sequence"/>
</dbReference>
<feature type="compositionally biased region" description="Basic and acidic residues" evidence="2">
    <location>
        <begin position="18"/>
        <end position="45"/>
    </location>
</feature>
<dbReference type="PANTHER" id="PTHR43575">
    <property type="entry name" value="PROTEIN ABCI7, CHLOROPLASTIC"/>
    <property type="match status" value="1"/>
</dbReference>
<dbReference type="SUPFAM" id="SSF101960">
    <property type="entry name" value="Stabilizer of iron transporter SufD"/>
    <property type="match status" value="1"/>
</dbReference>
<dbReference type="AlphaFoldDB" id="A0A3N1HSL7"/>
<evidence type="ECO:0000313" key="4">
    <source>
        <dbReference type="EMBL" id="ROP45459.1"/>
    </source>
</evidence>
<accession>A0A3N1HSL7</accession>